<keyword evidence="1" id="KW-0808">Transferase</keyword>
<dbReference type="Proteomes" id="UP001597045">
    <property type="component" value="Unassembled WGS sequence"/>
</dbReference>
<dbReference type="InterPro" id="IPR015424">
    <property type="entry name" value="PyrdxlP-dep_Trfase"/>
</dbReference>
<dbReference type="InterPro" id="IPR000653">
    <property type="entry name" value="DegT/StrS_aminotransferase"/>
</dbReference>
<comment type="caution">
    <text evidence="1">The sequence shown here is derived from an EMBL/GenBank/DDBJ whole genome shotgun (WGS) entry which is preliminary data.</text>
</comment>
<name>A0ABW3MNQ6_9PSEU</name>
<dbReference type="GO" id="GO:0008483">
    <property type="term" value="F:transaminase activity"/>
    <property type="evidence" value="ECO:0007669"/>
    <property type="project" value="UniProtKB-KW"/>
</dbReference>
<organism evidence="1 2">
    <name type="scientific">Kibdelosporangium lantanae</name>
    <dbReference type="NCBI Taxonomy" id="1497396"/>
    <lineage>
        <taxon>Bacteria</taxon>
        <taxon>Bacillati</taxon>
        <taxon>Actinomycetota</taxon>
        <taxon>Actinomycetes</taxon>
        <taxon>Pseudonocardiales</taxon>
        <taxon>Pseudonocardiaceae</taxon>
        <taxon>Kibdelosporangium</taxon>
    </lineage>
</organism>
<feature type="non-terminal residue" evidence="1">
    <location>
        <position position="1"/>
    </location>
</feature>
<dbReference type="EMBL" id="JBHTIS010004327">
    <property type="protein sequence ID" value="MFD1052328.1"/>
    <property type="molecule type" value="Genomic_DNA"/>
</dbReference>
<dbReference type="InterPro" id="IPR015422">
    <property type="entry name" value="PyrdxlP-dep_Trfase_small"/>
</dbReference>
<dbReference type="Gene3D" id="3.90.1150.10">
    <property type="entry name" value="Aspartate Aminotransferase, domain 1"/>
    <property type="match status" value="1"/>
</dbReference>
<evidence type="ECO:0000313" key="1">
    <source>
        <dbReference type="EMBL" id="MFD1052328.1"/>
    </source>
</evidence>
<evidence type="ECO:0000313" key="2">
    <source>
        <dbReference type="Proteomes" id="UP001597045"/>
    </source>
</evidence>
<dbReference type="SUPFAM" id="SSF53383">
    <property type="entry name" value="PLP-dependent transferases"/>
    <property type="match status" value="1"/>
</dbReference>
<reference evidence="2" key="1">
    <citation type="journal article" date="2019" name="Int. J. Syst. Evol. Microbiol.">
        <title>The Global Catalogue of Microorganisms (GCM) 10K type strain sequencing project: providing services to taxonomists for standard genome sequencing and annotation.</title>
        <authorList>
            <consortium name="The Broad Institute Genomics Platform"/>
            <consortium name="The Broad Institute Genome Sequencing Center for Infectious Disease"/>
            <person name="Wu L."/>
            <person name="Ma J."/>
        </authorList>
    </citation>
    <scope>NUCLEOTIDE SEQUENCE [LARGE SCALE GENOMIC DNA]</scope>
    <source>
        <strain evidence="2">JCM 31486</strain>
    </source>
</reference>
<dbReference type="Pfam" id="PF01041">
    <property type="entry name" value="DegT_DnrJ_EryC1"/>
    <property type="match status" value="1"/>
</dbReference>
<sequence length="91" mass="10129">GFAITVLPDAPFTQRQLVSFLESRKISTRRFFGGNLTRHPAYQDVPHRVSGDLTNADIVTEHTFWVGVYPGLSADAIDYVTSCVREFAKAV</sequence>
<protein>
    <submittedName>
        <fullName evidence="1">DegT/DnrJ/EryC1/StrS family aminotransferase</fullName>
    </submittedName>
</protein>
<gene>
    <name evidence="1" type="ORF">ACFQ1S_45490</name>
</gene>
<accession>A0ABW3MNQ6</accession>
<proteinExistence type="predicted"/>
<keyword evidence="2" id="KW-1185">Reference proteome</keyword>
<keyword evidence="1" id="KW-0032">Aminotransferase</keyword>